<reference evidence="2" key="1">
    <citation type="journal article" date="2020" name="Nature">
        <title>Giant virus diversity and host interactions through global metagenomics.</title>
        <authorList>
            <person name="Schulz F."/>
            <person name="Roux S."/>
            <person name="Paez-Espino D."/>
            <person name="Jungbluth S."/>
            <person name="Walsh D.A."/>
            <person name="Denef V.J."/>
            <person name="McMahon K.D."/>
            <person name="Konstantinidis K.T."/>
            <person name="Eloe-Fadrosh E.A."/>
            <person name="Kyrpides N.C."/>
            <person name="Woyke T."/>
        </authorList>
    </citation>
    <scope>NUCLEOTIDE SEQUENCE</scope>
    <source>
        <strain evidence="2">GVMAG-M-3300021964-36</strain>
    </source>
</reference>
<evidence type="ECO:0000256" key="1">
    <source>
        <dbReference type="SAM" id="Phobius"/>
    </source>
</evidence>
<proteinExistence type="predicted"/>
<keyword evidence="1" id="KW-0472">Membrane</keyword>
<protein>
    <submittedName>
        <fullName evidence="2">Uncharacterized protein</fullName>
    </submittedName>
</protein>
<keyword evidence="1" id="KW-0812">Transmembrane</keyword>
<evidence type="ECO:0000313" key="2">
    <source>
        <dbReference type="EMBL" id="QHT07729.1"/>
    </source>
</evidence>
<feature type="transmembrane region" description="Helical" evidence="1">
    <location>
        <begin position="6"/>
        <end position="24"/>
    </location>
</feature>
<name>A0A6C0CVJ5_9ZZZZ</name>
<accession>A0A6C0CVJ5</accession>
<sequence>MNITLLFTIIIFFVFSLWFINKYLSILYKKEDMPETDLKESNVIPNLINSVNKNDQRILDEVNKSAEQIGDIENTLQNKMNQIETNRHNIDVLSDSITGIGNTVQSDNLKTLGSLEKKLEAANNTEIGEAVSNLKSAWEETNEIAMSNINKNINQKKTDIQRDIFDVVSSNVENSFVSNSNFVGFSNSVYGSIGDLSASTSSNTTRIALLEESSSGYVSATDFATFSNNAITKSSLSTHLPDHLSQDSLNSNYLQTSAINTAMSEYLTTNNYLTSSTLTGYATTGSVESLSNSLSNYLKTEDADTTMSNYLNANSYLTTDSTLTGYATTSNMESLSNSLSNYLKTTDAGTTMSNYLSSNNYINSNNFNEYTSNFVSQIDFVTLSNSLSNLMRTTEHNDAVLHSGLISSDDSDTTASNTERITALSNDMINGALFNADSNLLMLQQNNGSNISVDLSSLASATATSVTEVTEATASFAESNLSLSLDSTSGLCVRYGESYSNCISMSNMNNVLWTKSNLASPS</sequence>
<dbReference type="EMBL" id="MN739485">
    <property type="protein sequence ID" value="QHT07729.1"/>
    <property type="molecule type" value="Genomic_DNA"/>
</dbReference>
<organism evidence="2">
    <name type="scientific">viral metagenome</name>
    <dbReference type="NCBI Taxonomy" id="1070528"/>
    <lineage>
        <taxon>unclassified sequences</taxon>
        <taxon>metagenomes</taxon>
        <taxon>organismal metagenomes</taxon>
    </lineage>
</organism>
<dbReference type="AlphaFoldDB" id="A0A6C0CVJ5"/>
<keyword evidence="1" id="KW-1133">Transmembrane helix</keyword>